<keyword evidence="2" id="KW-1185">Reference proteome</keyword>
<reference evidence="1" key="1">
    <citation type="submission" date="2021-06" db="EMBL/GenBank/DDBJ databases">
        <authorList>
            <person name="Kallberg Y."/>
            <person name="Tangrot J."/>
            <person name="Rosling A."/>
        </authorList>
    </citation>
    <scope>NUCLEOTIDE SEQUENCE</scope>
    <source>
        <strain evidence="1">AU212A</strain>
    </source>
</reference>
<evidence type="ECO:0000313" key="1">
    <source>
        <dbReference type="EMBL" id="CAG8634152.1"/>
    </source>
</evidence>
<dbReference type="Proteomes" id="UP000789860">
    <property type="component" value="Unassembled WGS sequence"/>
</dbReference>
<organism evidence="1 2">
    <name type="scientific">Scutellospora calospora</name>
    <dbReference type="NCBI Taxonomy" id="85575"/>
    <lineage>
        <taxon>Eukaryota</taxon>
        <taxon>Fungi</taxon>
        <taxon>Fungi incertae sedis</taxon>
        <taxon>Mucoromycota</taxon>
        <taxon>Glomeromycotina</taxon>
        <taxon>Glomeromycetes</taxon>
        <taxon>Diversisporales</taxon>
        <taxon>Gigasporaceae</taxon>
        <taxon>Scutellospora</taxon>
    </lineage>
</organism>
<protein>
    <submittedName>
        <fullName evidence="1">5195_t:CDS:1</fullName>
    </submittedName>
</protein>
<evidence type="ECO:0000313" key="2">
    <source>
        <dbReference type="Proteomes" id="UP000789860"/>
    </source>
</evidence>
<dbReference type="EMBL" id="CAJVPM010020261">
    <property type="protein sequence ID" value="CAG8634152.1"/>
    <property type="molecule type" value="Genomic_DNA"/>
</dbReference>
<proteinExistence type="predicted"/>
<accession>A0ACA9N8E8</accession>
<gene>
    <name evidence="1" type="ORF">SCALOS_LOCUS8079</name>
</gene>
<sequence length="95" mass="11254">MAQRNKNKSTSEKIQSFQNELTERSQNYLLNLEEQSTSSTYSTLNNQESIQDLLKEIAKAFQDTAIKVLERFGEQEVILKKFNQYNKMSKRWLEE</sequence>
<feature type="non-terminal residue" evidence="1">
    <location>
        <position position="95"/>
    </location>
</feature>
<comment type="caution">
    <text evidence="1">The sequence shown here is derived from an EMBL/GenBank/DDBJ whole genome shotgun (WGS) entry which is preliminary data.</text>
</comment>
<name>A0ACA9N8E8_9GLOM</name>